<dbReference type="AlphaFoldDB" id="A0AAX3NLT5"/>
<accession>A0AAX3NLT5</accession>
<keyword evidence="3" id="KW-0472">Membrane</keyword>
<dbReference type="GO" id="GO:0015288">
    <property type="term" value="F:porin activity"/>
    <property type="evidence" value="ECO:0007669"/>
    <property type="project" value="InterPro"/>
</dbReference>
<comment type="subcellular location">
    <subcellularLocation>
        <location evidence="1">Cell outer membrane</location>
        <topology evidence="1">Multi-pass membrane protein</topology>
    </subcellularLocation>
</comment>
<feature type="domain" description="Porin" evidence="5">
    <location>
        <begin position="7"/>
        <end position="358"/>
    </location>
</feature>
<dbReference type="PANTHER" id="PTHR34501">
    <property type="entry name" value="PROTEIN YDDL-RELATED"/>
    <property type="match status" value="1"/>
</dbReference>
<evidence type="ECO:0000256" key="4">
    <source>
        <dbReference type="SAM" id="SignalP"/>
    </source>
</evidence>
<dbReference type="PANTHER" id="PTHR34501:SF2">
    <property type="entry name" value="OUTER MEMBRANE PORIN F-RELATED"/>
    <property type="match status" value="1"/>
</dbReference>
<dbReference type="Pfam" id="PF13609">
    <property type="entry name" value="Porin_4"/>
    <property type="match status" value="1"/>
</dbReference>
<organism evidence="6 7">
    <name type="scientific">Aeromonas allosaccharophila</name>
    <dbReference type="NCBI Taxonomy" id="656"/>
    <lineage>
        <taxon>Bacteria</taxon>
        <taxon>Pseudomonadati</taxon>
        <taxon>Pseudomonadota</taxon>
        <taxon>Gammaproteobacteria</taxon>
        <taxon>Aeromonadales</taxon>
        <taxon>Aeromonadaceae</taxon>
        <taxon>Aeromonas</taxon>
    </lineage>
</organism>
<evidence type="ECO:0000313" key="6">
    <source>
        <dbReference type="EMBL" id="WED75104.1"/>
    </source>
</evidence>
<dbReference type="RefSeq" id="WP_270806217.1">
    <property type="nucleotide sequence ID" value="NZ_CP118988.1"/>
</dbReference>
<keyword evidence="2 4" id="KW-0732">Signal</keyword>
<dbReference type="GO" id="GO:0009279">
    <property type="term" value="C:cell outer membrane"/>
    <property type="evidence" value="ECO:0007669"/>
    <property type="project" value="UniProtKB-SubCell"/>
</dbReference>
<dbReference type="InterPro" id="IPR033900">
    <property type="entry name" value="Gram_neg_porin_domain"/>
</dbReference>
<dbReference type="InterPro" id="IPR023614">
    <property type="entry name" value="Porin_dom_sf"/>
</dbReference>
<evidence type="ECO:0000256" key="3">
    <source>
        <dbReference type="ARBA" id="ARBA00023136"/>
    </source>
</evidence>
<dbReference type="SUPFAM" id="SSF56935">
    <property type="entry name" value="Porins"/>
    <property type="match status" value="1"/>
</dbReference>
<evidence type="ECO:0000259" key="5">
    <source>
        <dbReference type="Pfam" id="PF13609"/>
    </source>
</evidence>
<gene>
    <name evidence="6" type="ORF">PYU98_14225</name>
</gene>
<dbReference type="Gene3D" id="2.40.160.10">
    <property type="entry name" value="Porin"/>
    <property type="match status" value="1"/>
</dbReference>
<dbReference type="CDD" id="cd00342">
    <property type="entry name" value="gram_neg_porins"/>
    <property type="match status" value="1"/>
</dbReference>
<evidence type="ECO:0000313" key="7">
    <source>
        <dbReference type="Proteomes" id="UP001213721"/>
    </source>
</evidence>
<dbReference type="EMBL" id="CP118988">
    <property type="protein sequence ID" value="WED75104.1"/>
    <property type="molecule type" value="Genomic_DNA"/>
</dbReference>
<evidence type="ECO:0000256" key="2">
    <source>
        <dbReference type="ARBA" id="ARBA00022729"/>
    </source>
</evidence>
<sequence length="377" mass="41098">MKKTILAIAIPALFASAANAATVYDKDGTKFDVNGRVHARYQGEEDKAEFDAVKNSFVKQQDQTQKGEVNTYARMGLSGKVALNNTWSALAMGEWQVESENSGADDKQFASRHIFAGFDGSQYGQFLFGQTDTAAKWGVRDRADIFEELGNVGNLDDGRQEGQVIYRGAWDGAFFNASYISHNSSYSSDEQVGIGTNGGQINANDAGLKNGYAVGAGYNFTNGFGFGASYQDKKFEDVTAGSLADGVVVTLGDEIVRAKSKEDWALGASYAYDAFYVGAMYNQSKIESYADESMKARGYEIAGSYTIDAWKLLAGYNFLESEATYTGKSAGYADIFDRVVLGVEYAFTGNLKSYANYAIENAGEKDDQFEFGMQYNF</sequence>
<name>A0AAX3NLT5_9GAMM</name>
<proteinExistence type="predicted"/>
<dbReference type="InterPro" id="IPR050298">
    <property type="entry name" value="Gram-neg_bact_OMP"/>
</dbReference>
<evidence type="ECO:0000256" key="1">
    <source>
        <dbReference type="ARBA" id="ARBA00004571"/>
    </source>
</evidence>
<feature type="signal peptide" evidence="4">
    <location>
        <begin position="1"/>
        <end position="20"/>
    </location>
</feature>
<protein>
    <submittedName>
        <fullName evidence="6">Porin</fullName>
    </submittedName>
</protein>
<reference evidence="6" key="1">
    <citation type="submission" date="2023-02" db="EMBL/GenBank/DDBJ databases">
        <title>The sequence of Aeromonas allosaccharophila K520.</title>
        <authorList>
            <person name="Luo X."/>
        </authorList>
    </citation>
    <scope>NUCLEOTIDE SEQUENCE</scope>
    <source>
        <strain evidence="6">K520</strain>
    </source>
</reference>
<dbReference type="Proteomes" id="UP001213721">
    <property type="component" value="Chromosome"/>
</dbReference>
<feature type="chain" id="PRO_5043746670" evidence="4">
    <location>
        <begin position="21"/>
        <end position="377"/>
    </location>
</feature>